<evidence type="ECO:0000256" key="2">
    <source>
        <dbReference type="ARBA" id="ARBA00007357"/>
    </source>
</evidence>
<dbReference type="CDD" id="cd08662">
    <property type="entry name" value="M13"/>
    <property type="match status" value="1"/>
</dbReference>
<dbReference type="GO" id="GO:0016485">
    <property type="term" value="P:protein processing"/>
    <property type="evidence" value="ECO:0007669"/>
    <property type="project" value="TreeGrafter"/>
</dbReference>
<evidence type="ECO:0000256" key="7">
    <source>
        <dbReference type="ARBA" id="ARBA00023049"/>
    </source>
</evidence>
<keyword evidence="6" id="KW-0862">Zinc</keyword>
<dbReference type="AlphaFoldDB" id="A0A7R9L0I7"/>
<reference evidence="10" key="1">
    <citation type="submission" date="2020-11" db="EMBL/GenBank/DDBJ databases">
        <authorList>
            <person name="Tran Van P."/>
        </authorList>
    </citation>
    <scope>NUCLEOTIDE SEQUENCE</scope>
</reference>
<keyword evidence="5" id="KW-0378">Hydrolase</keyword>
<dbReference type="Pfam" id="PF01431">
    <property type="entry name" value="Peptidase_M13"/>
    <property type="match status" value="1"/>
</dbReference>
<organism evidence="10">
    <name type="scientific">Medioppia subpectinata</name>
    <dbReference type="NCBI Taxonomy" id="1979941"/>
    <lineage>
        <taxon>Eukaryota</taxon>
        <taxon>Metazoa</taxon>
        <taxon>Ecdysozoa</taxon>
        <taxon>Arthropoda</taxon>
        <taxon>Chelicerata</taxon>
        <taxon>Arachnida</taxon>
        <taxon>Acari</taxon>
        <taxon>Acariformes</taxon>
        <taxon>Sarcoptiformes</taxon>
        <taxon>Oribatida</taxon>
        <taxon>Brachypylina</taxon>
        <taxon>Oppioidea</taxon>
        <taxon>Oppiidae</taxon>
        <taxon>Medioppia</taxon>
    </lineage>
</organism>
<dbReference type="EMBL" id="OC866145">
    <property type="protein sequence ID" value="CAD7632788.1"/>
    <property type="molecule type" value="Genomic_DNA"/>
</dbReference>
<dbReference type="Proteomes" id="UP000759131">
    <property type="component" value="Unassembled WGS sequence"/>
</dbReference>
<evidence type="ECO:0000256" key="6">
    <source>
        <dbReference type="ARBA" id="ARBA00022833"/>
    </source>
</evidence>
<feature type="domain" description="Peptidase M13 N-terminal" evidence="9">
    <location>
        <begin position="24"/>
        <end position="76"/>
    </location>
</feature>
<proteinExistence type="inferred from homology"/>
<keyword evidence="3" id="KW-0645">Protease</keyword>
<dbReference type="GO" id="GO:0046872">
    <property type="term" value="F:metal ion binding"/>
    <property type="evidence" value="ECO:0007669"/>
    <property type="project" value="UniProtKB-KW"/>
</dbReference>
<keyword evidence="11" id="KW-1185">Reference proteome</keyword>
<evidence type="ECO:0000313" key="11">
    <source>
        <dbReference type="Proteomes" id="UP000759131"/>
    </source>
</evidence>
<name>A0A7R9L0I7_9ACAR</name>
<dbReference type="OrthoDB" id="6475849at2759"/>
<dbReference type="InterPro" id="IPR000718">
    <property type="entry name" value="Peptidase_M13"/>
</dbReference>
<dbReference type="InterPro" id="IPR008753">
    <property type="entry name" value="Peptidase_M13_N"/>
</dbReference>
<evidence type="ECO:0000256" key="3">
    <source>
        <dbReference type="ARBA" id="ARBA00022670"/>
    </source>
</evidence>
<dbReference type="GO" id="GO:0004222">
    <property type="term" value="F:metalloendopeptidase activity"/>
    <property type="evidence" value="ECO:0007669"/>
    <property type="project" value="InterPro"/>
</dbReference>
<evidence type="ECO:0000256" key="1">
    <source>
        <dbReference type="ARBA" id="ARBA00001947"/>
    </source>
</evidence>
<evidence type="ECO:0000256" key="5">
    <source>
        <dbReference type="ARBA" id="ARBA00022801"/>
    </source>
</evidence>
<dbReference type="Gene3D" id="3.40.390.10">
    <property type="entry name" value="Collagenase (Catalytic Domain)"/>
    <property type="match status" value="2"/>
</dbReference>
<evidence type="ECO:0000313" key="10">
    <source>
        <dbReference type="EMBL" id="CAD7632788.1"/>
    </source>
</evidence>
<evidence type="ECO:0000259" key="8">
    <source>
        <dbReference type="Pfam" id="PF01431"/>
    </source>
</evidence>
<accession>A0A7R9L0I7</accession>
<feature type="domain" description="Peptidase M13 C-terminal" evidence="8">
    <location>
        <begin position="321"/>
        <end position="524"/>
    </location>
</feature>
<evidence type="ECO:0000259" key="9">
    <source>
        <dbReference type="Pfam" id="PF05649"/>
    </source>
</evidence>
<dbReference type="GO" id="GO:0005886">
    <property type="term" value="C:plasma membrane"/>
    <property type="evidence" value="ECO:0007669"/>
    <property type="project" value="TreeGrafter"/>
</dbReference>
<gene>
    <name evidence="10" type="ORF">OSB1V03_LOCUS13190</name>
</gene>
<comment type="similarity">
    <text evidence="2">Belongs to the peptidase M13 family.</text>
</comment>
<dbReference type="InterPro" id="IPR024079">
    <property type="entry name" value="MetalloPept_cat_dom_sf"/>
</dbReference>
<keyword evidence="4" id="KW-0479">Metal-binding</keyword>
<dbReference type="Pfam" id="PF05649">
    <property type="entry name" value="Peptidase_M13_N"/>
    <property type="match status" value="1"/>
</dbReference>
<protein>
    <submittedName>
        <fullName evidence="10">Uncharacterized protein</fullName>
    </submittedName>
</protein>
<comment type="cofactor">
    <cofactor evidence="1">
        <name>Zn(2+)</name>
        <dbReference type="ChEBI" id="CHEBI:29105"/>
    </cofactor>
</comment>
<sequence length="530" mass="61231">MCLTSECVRVAATILERMDTSVDPCNDFYMYSCGNFIRNNPVPDDHYLKNLLQEIQDEVYFEMKNYLETQLNDSDGKALLYGSTVLESSYLSNFDPNSDFTDEINAYIDLQLEIAVIFSKFKGLEESDLDLQSLRRGIIEMVSLETHLSKFRRLYSEFRSKVPDMSVESGDSSASSRIFLSRWKECVHVVSEGLDVPAISLYLQHKRKALDLITNKINDLIKQTKVAFNIIIDSQQWLDSTMKDNFKSRVNSIESKIGVPKVFTNQSEVDLLYDTLDLDYEDILVTNIFKMARHQVILELKKLNRLVDPEEEWIFQPLIANAYYDPITNNIIMPPGILRFPLISFERPGYLDFATLGIVIGHEISHSMGTDSRKFMQYTNGSNWWTTDVNSLYKEKAKCFAQQYSQYLIESTDEYLNGNHTLEENICDFAGLQQSYTAYKLNKDNKFEQLPGLTNYTSDQLFFIQYAQIWCEVVSNEGHRRSLLDDHSPGRYRANGVLVNTEQFSNAFMCPMDSAMNPREKCSVWHSNYV</sequence>
<evidence type="ECO:0000256" key="4">
    <source>
        <dbReference type="ARBA" id="ARBA00022723"/>
    </source>
</evidence>
<dbReference type="SUPFAM" id="SSF55486">
    <property type="entry name" value="Metalloproteases ('zincins'), catalytic domain"/>
    <property type="match status" value="1"/>
</dbReference>
<dbReference type="PRINTS" id="PR00786">
    <property type="entry name" value="NEPRILYSIN"/>
</dbReference>
<dbReference type="EMBL" id="CAJPIZ010011570">
    <property type="protein sequence ID" value="CAG2113218.1"/>
    <property type="molecule type" value="Genomic_DNA"/>
</dbReference>
<dbReference type="PROSITE" id="PS51885">
    <property type="entry name" value="NEPRILYSIN"/>
    <property type="match status" value="1"/>
</dbReference>
<dbReference type="InterPro" id="IPR018497">
    <property type="entry name" value="Peptidase_M13_C"/>
</dbReference>
<dbReference type="PANTHER" id="PTHR11733">
    <property type="entry name" value="ZINC METALLOPROTEASE FAMILY M13 NEPRILYSIN-RELATED"/>
    <property type="match status" value="1"/>
</dbReference>
<keyword evidence="7" id="KW-0482">Metalloprotease</keyword>
<dbReference type="PANTHER" id="PTHR11733:SF167">
    <property type="entry name" value="FI17812P1-RELATED"/>
    <property type="match status" value="1"/>
</dbReference>